<evidence type="ECO:0000256" key="5">
    <source>
        <dbReference type="ARBA" id="ARBA00023136"/>
    </source>
</evidence>
<dbReference type="AlphaFoldDB" id="A0A4R5U9Q2"/>
<feature type="transmembrane region" description="Helical" evidence="6">
    <location>
        <begin position="148"/>
        <end position="170"/>
    </location>
</feature>
<feature type="transmembrane region" description="Helical" evidence="6">
    <location>
        <begin position="308"/>
        <end position="329"/>
    </location>
</feature>
<feature type="transmembrane region" description="Helical" evidence="6">
    <location>
        <begin position="441"/>
        <end position="461"/>
    </location>
</feature>
<dbReference type="Gene3D" id="1.20.1250.20">
    <property type="entry name" value="MFS general substrate transporter like domains"/>
    <property type="match status" value="1"/>
</dbReference>
<evidence type="ECO:0000313" key="7">
    <source>
        <dbReference type="EMBL" id="TDK31207.1"/>
    </source>
</evidence>
<feature type="transmembrane region" description="Helical" evidence="6">
    <location>
        <begin position="94"/>
        <end position="112"/>
    </location>
</feature>
<protein>
    <submittedName>
        <fullName evidence="7">MFS transporter</fullName>
    </submittedName>
</protein>
<feature type="transmembrane region" description="Helical" evidence="6">
    <location>
        <begin position="124"/>
        <end position="142"/>
    </location>
</feature>
<feature type="transmembrane region" description="Helical" evidence="6">
    <location>
        <begin position="413"/>
        <end position="434"/>
    </location>
</feature>
<comment type="caution">
    <text evidence="7">The sequence shown here is derived from an EMBL/GenBank/DDBJ whole genome shotgun (WGS) entry which is preliminary data.</text>
</comment>
<feature type="transmembrane region" description="Helical" evidence="6">
    <location>
        <begin position="182"/>
        <end position="200"/>
    </location>
</feature>
<feature type="transmembrane region" description="Helical" evidence="6">
    <location>
        <begin position="252"/>
        <end position="271"/>
    </location>
</feature>
<sequence>MGIAPWRLTEQKPRAPAAVPRQHFYQDDQPFEYPEGQRPAIPGAPGFPPHPTRRRIVFALTSVLVGITGALGNAIVAANLPYLQGALGLDLSEAAYLSVAYLVTNAIAGCVLVKYRQEFGIRSFCMIFLTLQALLITSHLFVHGLAGAILVRAMSGISASALATLGVFYMIQAFPAAHRLRAVCLGIGTPQLALPLAWLIPKDFLAFGNWNGLYLFELGLSLTVLGIVSIVRLPPSVRSKTFEPLDTVSFSLYAVGFILFGSAMGLGSYLWWTNVAWIGWFFTACIPCFALFVSIEARRKQPLVDVKWLSAGTFVRWALIAVLCRFVQSEQTIGILTMLRDFGLTNDDIRPLTGTIFVGAMLGVTAAALTVSPARLPYMVLASLLVVAMATYLDSGSSASTRVPQLLITQGMMGFAGTLFIGPLFIFGLGRVLADGGVRMTSFIALFNVTQSVGTLTGNAFTQTYLFEAQQYHLAAYAAQAAKSEPDVTSLLSSLTARYSPVIADPVLRSAEGFAALSQQVSLYARVAGYVDVFTAISLAASAGSIALLVVIALNLIKQYRSRPS</sequence>
<evidence type="ECO:0000256" key="6">
    <source>
        <dbReference type="SAM" id="Phobius"/>
    </source>
</evidence>
<keyword evidence="5 6" id="KW-0472">Membrane</keyword>
<dbReference type="EMBL" id="SMTL01000007">
    <property type="protein sequence ID" value="TDK31207.1"/>
    <property type="molecule type" value="Genomic_DNA"/>
</dbReference>
<keyword evidence="2" id="KW-0813">Transport</keyword>
<evidence type="ECO:0000256" key="1">
    <source>
        <dbReference type="ARBA" id="ARBA00004141"/>
    </source>
</evidence>
<dbReference type="Proteomes" id="UP000295238">
    <property type="component" value="Unassembled WGS sequence"/>
</dbReference>
<evidence type="ECO:0000256" key="3">
    <source>
        <dbReference type="ARBA" id="ARBA00022692"/>
    </source>
</evidence>
<dbReference type="PANTHER" id="PTHR42718:SF9">
    <property type="entry name" value="MAJOR FACILITATOR SUPERFAMILY MULTIDRUG TRANSPORTER MFSC"/>
    <property type="match status" value="1"/>
</dbReference>
<name>A0A4R5U9Q2_9HYPH</name>
<gene>
    <name evidence="7" type="ORF">E2F50_19835</name>
</gene>
<evidence type="ECO:0000256" key="4">
    <source>
        <dbReference type="ARBA" id="ARBA00022989"/>
    </source>
</evidence>
<feature type="transmembrane region" description="Helical" evidence="6">
    <location>
        <begin position="349"/>
        <end position="369"/>
    </location>
</feature>
<feature type="transmembrane region" description="Helical" evidence="6">
    <location>
        <begin position="56"/>
        <end position="82"/>
    </location>
</feature>
<keyword evidence="3 6" id="KW-0812">Transmembrane</keyword>
<organism evidence="7 8">
    <name type="scientific">Rhizobium deserti</name>
    <dbReference type="NCBI Taxonomy" id="2547961"/>
    <lineage>
        <taxon>Bacteria</taxon>
        <taxon>Pseudomonadati</taxon>
        <taxon>Pseudomonadota</taxon>
        <taxon>Alphaproteobacteria</taxon>
        <taxon>Hyphomicrobiales</taxon>
        <taxon>Rhizobiaceae</taxon>
        <taxon>Rhizobium/Agrobacterium group</taxon>
        <taxon>Rhizobium</taxon>
    </lineage>
</organism>
<feature type="transmembrane region" description="Helical" evidence="6">
    <location>
        <begin position="277"/>
        <end position="296"/>
    </location>
</feature>
<dbReference type="InterPro" id="IPR036259">
    <property type="entry name" value="MFS_trans_sf"/>
</dbReference>
<dbReference type="RefSeq" id="WP_133317923.1">
    <property type="nucleotide sequence ID" value="NZ_SMTL01000007.1"/>
</dbReference>
<reference evidence="7 8" key="1">
    <citation type="submission" date="2019-03" db="EMBL/GenBank/DDBJ databases">
        <title>Rhizobium sp. nov., an bacterium isolated from biocrust in Mu Us Desert.</title>
        <authorList>
            <person name="Lixiong L."/>
        </authorList>
    </citation>
    <scope>NUCLEOTIDE SEQUENCE [LARGE SCALE GENOMIC DNA]</scope>
    <source>
        <strain evidence="7 8">SPY-1</strain>
    </source>
</reference>
<dbReference type="OrthoDB" id="5314453at2"/>
<dbReference type="PANTHER" id="PTHR42718">
    <property type="entry name" value="MAJOR FACILITATOR SUPERFAMILY MULTIDRUG TRANSPORTER MFSC"/>
    <property type="match status" value="1"/>
</dbReference>
<evidence type="ECO:0000256" key="2">
    <source>
        <dbReference type="ARBA" id="ARBA00022448"/>
    </source>
</evidence>
<proteinExistence type="predicted"/>
<feature type="transmembrane region" description="Helical" evidence="6">
    <location>
        <begin position="212"/>
        <end position="231"/>
    </location>
</feature>
<keyword evidence="8" id="KW-1185">Reference proteome</keyword>
<dbReference type="GO" id="GO:0016020">
    <property type="term" value="C:membrane"/>
    <property type="evidence" value="ECO:0007669"/>
    <property type="project" value="UniProtKB-SubCell"/>
</dbReference>
<accession>A0A4R5U9Q2</accession>
<feature type="transmembrane region" description="Helical" evidence="6">
    <location>
        <begin position="533"/>
        <end position="557"/>
    </location>
</feature>
<dbReference type="SUPFAM" id="SSF103473">
    <property type="entry name" value="MFS general substrate transporter"/>
    <property type="match status" value="1"/>
</dbReference>
<keyword evidence="4 6" id="KW-1133">Transmembrane helix</keyword>
<comment type="subcellular location">
    <subcellularLocation>
        <location evidence="1">Membrane</location>
        <topology evidence="1">Multi-pass membrane protein</topology>
    </subcellularLocation>
</comment>
<feature type="transmembrane region" description="Helical" evidence="6">
    <location>
        <begin position="376"/>
        <end position="393"/>
    </location>
</feature>
<evidence type="ECO:0000313" key="8">
    <source>
        <dbReference type="Proteomes" id="UP000295238"/>
    </source>
</evidence>